<dbReference type="GeneID" id="98142324"/>
<comment type="caution">
    <text evidence="1">The sequence shown here is derived from an EMBL/GenBank/DDBJ whole genome shotgun (WGS) entry which is preliminary data.</text>
</comment>
<protein>
    <submittedName>
        <fullName evidence="1">Uncharacterized protein</fullName>
    </submittedName>
</protein>
<sequence>MLDSTTECAPSRPTASVASSFLSLPIAIRNDIYTRVLALPHPVYLFQDPGSRVESFAPERPRRWLALLYTNQQISKEASAVLYGVNHFTLEETGPLQHQGSLLKSFLDRIAPANVGFLSHLCITFPALRKVEAQAGKIELTQAGLQNLQRIQTECPRLRTLETLVYGEGSSTPFQEDLEKNASIQEVLIKVNTQLRAIGTLENITIKFCSGSPSPSVRDFLRGLAWVVLP</sequence>
<dbReference type="PANTHER" id="PTHR42085:SF2">
    <property type="entry name" value="F-BOX DOMAIN-CONTAINING PROTEIN"/>
    <property type="match status" value="1"/>
</dbReference>
<dbReference type="InterPro" id="IPR038883">
    <property type="entry name" value="AN11006-like"/>
</dbReference>
<dbReference type="PANTHER" id="PTHR42085">
    <property type="entry name" value="F-BOX DOMAIN-CONTAINING PROTEIN"/>
    <property type="match status" value="1"/>
</dbReference>
<dbReference type="EMBL" id="JBFXLQ010000077">
    <property type="protein sequence ID" value="KAL2861004.1"/>
    <property type="molecule type" value="Genomic_DNA"/>
</dbReference>
<proteinExistence type="predicted"/>
<accession>A0ABR4L908</accession>
<organism evidence="1 2">
    <name type="scientific">Aspergillus lucknowensis</name>
    <dbReference type="NCBI Taxonomy" id="176173"/>
    <lineage>
        <taxon>Eukaryota</taxon>
        <taxon>Fungi</taxon>
        <taxon>Dikarya</taxon>
        <taxon>Ascomycota</taxon>
        <taxon>Pezizomycotina</taxon>
        <taxon>Eurotiomycetes</taxon>
        <taxon>Eurotiomycetidae</taxon>
        <taxon>Eurotiales</taxon>
        <taxon>Aspergillaceae</taxon>
        <taxon>Aspergillus</taxon>
        <taxon>Aspergillus subgen. Nidulantes</taxon>
    </lineage>
</organism>
<reference evidence="1 2" key="1">
    <citation type="submission" date="2024-07" db="EMBL/GenBank/DDBJ databases">
        <title>Section-level genome sequencing and comparative genomics of Aspergillus sections Usti and Cavernicolus.</title>
        <authorList>
            <consortium name="Lawrence Berkeley National Laboratory"/>
            <person name="Nybo J.L."/>
            <person name="Vesth T.C."/>
            <person name="Theobald S."/>
            <person name="Frisvad J.C."/>
            <person name="Larsen T.O."/>
            <person name="Kjaerboelling I."/>
            <person name="Rothschild-Mancinelli K."/>
            <person name="Lyhne E.K."/>
            <person name="Kogle M.E."/>
            <person name="Barry K."/>
            <person name="Clum A."/>
            <person name="Na H."/>
            <person name="Ledsgaard L."/>
            <person name="Lin J."/>
            <person name="Lipzen A."/>
            <person name="Kuo A."/>
            <person name="Riley R."/>
            <person name="Mondo S."/>
            <person name="Labutti K."/>
            <person name="Haridas S."/>
            <person name="Pangalinan J."/>
            <person name="Salamov A.A."/>
            <person name="Simmons B.A."/>
            <person name="Magnuson J.K."/>
            <person name="Chen J."/>
            <person name="Drula E."/>
            <person name="Henrissat B."/>
            <person name="Wiebenga A."/>
            <person name="Lubbers R.J."/>
            <person name="Gomes A.C."/>
            <person name="Macurrencykelacurrency M.R."/>
            <person name="Stajich J."/>
            <person name="Grigoriev I.V."/>
            <person name="Mortensen U.H."/>
            <person name="De Vries R.P."/>
            <person name="Baker S.E."/>
            <person name="Andersen M.R."/>
        </authorList>
    </citation>
    <scope>NUCLEOTIDE SEQUENCE [LARGE SCALE GENOMIC DNA]</scope>
    <source>
        <strain evidence="1 2">CBS 449.75</strain>
    </source>
</reference>
<gene>
    <name evidence="1" type="ORF">BJX67DRAFT_317160</name>
</gene>
<keyword evidence="2" id="KW-1185">Reference proteome</keyword>
<name>A0ABR4L908_9EURO</name>
<evidence type="ECO:0000313" key="1">
    <source>
        <dbReference type="EMBL" id="KAL2861004.1"/>
    </source>
</evidence>
<evidence type="ECO:0000313" key="2">
    <source>
        <dbReference type="Proteomes" id="UP001610432"/>
    </source>
</evidence>
<dbReference type="Proteomes" id="UP001610432">
    <property type="component" value="Unassembled WGS sequence"/>
</dbReference>
<dbReference type="RefSeq" id="XP_070880898.1">
    <property type="nucleotide sequence ID" value="XM_071027252.1"/>
</dbReference>